<proteinExistence type="predicted"/>
<protein>
    <submittedName>
        <fullName evidence="1">Uncharacterized protein</fullName>
    </submittedName>
</protein>
<evidence type="ECO:0000313" key="1">
    <source>
        <dbReference type="EMBL" id="ADD96216.1"/>
    </source>
</evidence>
<reference evidence="1" key="1">
    <citation type="journal article" date="2010" name="ISME J.">
        <title>Metagenome of the Mediterranean deep chlorophyll maximum studied by direct and fosmid library 454 pyrosequencing.</title>
        <authorList>
            <person name="Ghai R."/>
            <person name="Martin-Cuadrado A.B."/>
            <person name="Molto A.G."/>
            <person name="Heredia I.G."/>
            <person name="Cabrera R."/>
            <person name="Martin J."/>
            <person name="Verdu M."/>
            <person name="Deschamps P."/>
            <person name="Moreira D."/>
            <person name="Lopez-Garcia P."/>
            <person name="Mira A."/>
            <person name="Rodriguez-Valera F."/>
        </authorList>
    </citation>
    <scope>NUCLEOTIDE SEQUENCE</scope>
</reference>
<name>D6PKG5_9ZZZZ</name>
<sequence length="101" mass="11053">MLQGGGLGIYTDFLFGNIQNSTSALATAVGPIPTEAARVLSALNYAIKGEGGKAGKQAYYSIKENIPFLNLFYIKTAFDYMIGYQMMETLSPGSLKEWRKE</sequence>
<accession>D6PKG5</accession>
<dbReference type="AlphaFoldDB" id="D6PKG5"/>
<organism evidence="1">
    <name type="scientific">uncultured organism MedDCM-OCT-S06-C2377</name>
    <dbReference type="NCBI Taxonomy" id="743624"/>
    <lineage>
        <taxon>unclassified sequences</taxon>
        <taxon>environmental samples</taxon>
    </lineage>
</organism>
<dbReference type="EMBL" id="GU943125">
    <property type="protein sequence ID" value="ADD96216.1"/>
    <property type="molecule type" value="Genomic_DNA"/>
</dbReference>